<organism evidence="2">
    <name type="scientific">Anguilla anguilla</name>
    <name type="common">European freshwater eel</name>
    <name type="synonym">Muraena anguilla</name>
    <dbReference type="NCBI Taxonomy" id="7936"/>
    <lineage>
        <taxon>Eukaryota</taxon>
        <taxon>Metazoa</taxon>
        <taxon>Chordata</taxon>
        <taxon>Craniata</taxon>
        <taxon>Vertebrata</taxon>
        <taxon>Euteleostomi</taxon>
        <taxon>Actinopterygii</taxon>
        <taxon>Neopterygii</taxon>
        <taxon>Teleostei</taxon>
        <taxon>Anguilliformes</taxon>
        <taxon>Anguillidae</taxon>
        <taxon>Anguilla</taxon>
    </lineage>
</organism>
<accession>A0A0E9VWY0</accession>
<protein>
    <submittedName>
        <fullName evidence="2">Uncharacterized protein</fullName>
    </submittedName>
</protein>
<reference evidence="2" key="2">
    <citation type="journal article" date="2015" name="Fish Shellfish Immunol.">
        <title>Early steps in the European eel (Anguilla anguilla)-Vibrio vulnificus interaction in the gills: Role of the RtxA13 toxin.</title>
        <authorList>
            <person name="Callol A."/>
            <person name="Pajuelo D."/>
            <person name="Ebbesson L."/>
            <person name="Teles M."/>
            <person name="MacKenzie S."/>
            <person name="Amaro C."/>
        </authorList>
    </citation>
    <scope>NUCLEOTIDE SEQUENCE</scope>
</reference>
<keyword evidence="1" id="KW-0472">Membrane</keyword>
<sequence>MNKKQIEYFSIFLYNFTIHRIGLFQMNLFFFRYTWLNGKCEV</sequence>
<name>A0A0E9VWY0_ANGAN</name>
<evidence type="ECO:0000313" key="2">
    <source>
        <dbReference type="EMBL" id="JAH82576.1"/>
    </source>
</evidence>
<dbReference type="EMBL" id="GBXM01026001">
    <property type="protein sequence ID" value="JAH82576.1"/>
    <property type="molecule type" value="Transcribed_RNA"/>
</dbReference>
<reference evidence="2" key="1">
    <citation type="submission" date="2014-11" db="EMBL/GenBank/DDBJ databases">
        <authorList>
            <person name="Amaro Gonzalez C."/>
        </authorList>
    </citation>
    <scope>NUCLEOTIDE SEQUENCE</scope>
</reference>
<proteinExistence type="predicted"/>
<dbReference type="AlphaFoldDB" id="A0A0E9VWY0"/>
<keyword evidence="1" id="KW-0812">Transmembrane</keyword>
<feature type="transmembrane region" description="Helical" evidence="1">
    <location>
        <begin position="12"/>
        <end position="35"/>
    </location>
</feature>
<keyword evidence="1" id="KW-1133">Transmembrane helix</keyword>
<evidence type="ECO:0000256" key="1">
    <source>
        <dbReference type="SAM" id="Phobius"/>
    </source>
</evidence>